<evidence type="ECO:0000313" key="3">
    <source>
        <dbReference type="Proteomes" id="UP001589532"/>
    </source>
</evidence>
<accession>A0ABV5SEM4</accession>
<sequence length="195" mass="21168">MTTSSTRDNTVLLLVDHQTAVMERLVKVPPLEDVKANTVALARAARRLGVPIVLSCNIEQDNGILIPELEKAAPDEYHQRVERQGTVNAFDDPRVSAAVRATGRTHLVMAAIGSEVCGLNTARGARQEGYEVQFAADACGTLTEFYHDIVLRRLESEGVKLTTTPMITAELVTNFATADGREIVQILAEAGRTGR</sequence>
<dbReference type="PANTHER" id="PTHR43559">
    <property type="entry name" value="HYDROLASE YCAC-RELATED"/>
    <property type="match status" value="1"/>
</dbReference>
<proteinExistence type="predicted"/>
<reference evidence="2 3" key="1">
    <citation type="submission" date="2024-09" db="EMBL/GenBank/DDBJ databases">
        <authorList>
            <person name="Sun Q."/>
            <person name="Mori K."/>
        </authorList>
    </citation>
    <scope>NUCLEOTIDE SEQUENCE [LARGE SCALE GENOMIC DNA]</scope>
    <source>
        <strain evidence="2 3">JCM 3143</strain>
    </source>
</reference>
<feature type="domain" description="Isochorismatase-like" evidence="1">
    <location>
        <begin position="10"/>
        <end position="164"/>
    </location>
</feature>
<dbReference type="InterPro" id="IPR000868">
    <property type="entry name" value="Isochorismatase-like_dom"/>
</dbReference>
<name>A0ABV5SEM4_9ACTN</name>
<organism evidence="2 3">
    <name type="scientific">Nonomuraea helvata</name>
    <dbReference type="NCBI Taxonomy" id="37484"/>
    <lineage>
        <taxon>Bacteria</taxon>
        <taxon>Bacillati</taxon>
        <taxon>Actinomycetota</taxon>
        <taxon>Actinomycetes</taxon>
        <taxon>Streptosporangiales</taxon>
        <taxon>Streptosporangiaceae</taxon>
        <taxon>Nonomuraea</taxon>
    </lineage>
</organism>
<dbReference type="Gene3D" id="3.40.50.850">
    <property type="entry name" value="Isochorismatase-like"/>
    <property type="match status" value="1"/>
</dbReference>
<comment type="caution">
    <text evidence="2">The sequence shown here is derived from an EMBL/GenBank/DDBJ whole genome shotgun (WGS) entry which is preliminary data.</text>
</comment>
<dbReference type="EMBL" id="JBHMBW010000080">
    <property type="protein sequence ID" value="MFB9630125.1"/>
    <property type="molecule type" value="Genomic_DNA"/>
</dbReference>
<dbReference type="InterPro" id="IPR036380">
    <property type="entry name" value="Isochorismatase-like_sf"/>
</dbReference>
<evidence type="ECO:0000259" key="1">
    <source>
        <dbReference type="Pfam" id="PF00857"/>
    </source>
</evidence>
<dbReference type="RefSeq" id="WP_345002823.1">
    <property type="nucleotide sequence ID" value="NZ_BAAAXV010000012.1"/>
</dbReference>
<dbReference type="SUPFAM" id="SSF52499">
    <property type="entry name" value="Isochorismatase-like hydrolases"/>
    <property type="match status" value="1"/>
</dbReference>
<dbReference type="Pfam" id="PF00857">
    <property type="entry name" value="Isochorismatase"/>
    <property type="match status" value="1"/>
</dbReference>
<dbReference type="InterPro" id="IPR053152">
    <property type="entry name" value="Hydrolase_YcaC-like"/>
</dbReference>
<dbReference type="PANTHER" id="PTHR43559:SF3">
    <property type="entry name" value="HYDROLASE YCAC-RELATED"/>
    <property type="match status" value="1"/>
</dbReference>
<keyword evidence="3" id="KW-1185">Reference proteome</keyword>
<protein>
    <submittedName>
        <fullName evidence="2">Isochorismatase family protein</fullName>
    </submittedName>
</protein>
<dbReference type="Proteomes" id="UP001589532">
    <property type="component" value="Unassembled WGS sequence"/>
</dbReference>
<evidence type="ECO:0000313" key="2">
    <source>
        <dbReference type="EMBL" id="MFB9630125.1"/>
    </source>
</evidence>
<gene>
    <name evidence="2" type="ORF">ACFFSA_44230</name>
</gene>